<proteinExistence type="predicted"/>
<name>A0ABR2GKB2_9EUKA</name>
<dbReference type="Proteomes" id="UP001470230">
    <property type="component" value="Unassembled WGS sequence"/>
</dbReference>
<keyword evidence="2" id="KW-1185">Reference proteome</keyword>
<gene>
    <name evidence="1" type="ORF">M9Y10_031331</name>
</gene>
<dbReference type="EMBL" id="JAPFFF010000421">
    <property type="protein sequence ID" value="KAK8834367.1"/>
    <property type="molecule type" value="Genomic_DNA"/>
</dbReference>
<evidence type="ECO:0000313" key="2">
    <source>
        <dbReference type="Proteomes" id="UP001470230"/>
    </source>
</evidence>
<sequence>MLRNIINNGQKAVDATYTAHDNLKRGMGVVKSSNGLTAFLSSDGAKGIFIADKEPIDSGLESAYTIRPDYSDTYENIVKGEKLVLVPYVKGETFATDQVKGELAEGDNVAWGTDGLAKKSSSDTGYICRGTVNDCGIKTLYKIEVI</sequence>
<evidence type="ECO:0000313" key="1">
    <source>
        <dbReference type="EMBL" id="KAK8834367.1"/>
    </source>
</evidence>
<comment type="caution">
    <text evidence="1">The sequence shown here is derived from an EMBL/GenBank/DDBJ whole genome shotgun (WGS) entry which is preliminary data.</text>
</comment>
<protein>
    <submittedName>
        <fullName evidence="1">Uncharacterized protein</fullName>
    </submittedName>
</protein>
<organism evidence="1 2">
    <name type="scientific">Tritrichomonas musculus</name>
    <dbReference type="NCBI Taxonomy" id="1915356"/>
    <lineage>
        <taxon>Eukaryota</taxon>
        <taxon>Metamonada</taxon>
        <taxon>Parabasalia</taxon>
        <taxon>Tritrichomonadida</taxon>
        <taxon>Tritrichomonadidae</taxon>
        <taxon>Tritrichomonas</taxon>
    </lineage>
</organism>
<accession>A0ABR2GKB2</accession>
<reference evidence="1 2" key="1">
    <citation type="submission" date="2024-04" db="EMBL/GenBank/DDBJ databases">
        <title>Tritrichomonas musculus Genome.</title>
        <authorList>
            <person name="Alves-Ferreira E."/>
            <person name="Grigg M."/>
            <person name="Lorenzi H."/>
            <person name="Galac M."/>
        </authorList>
    </citation>
    <scope>NUCLEOTIDE SEQUENCE [LARGE SCALE GENOMIC DNA]</scope>
    <source>
        <strain evidence="1 2">EAF2021</strain>
    </source>
</reference>